<evidence type="ECO:0000313" key="3">
    <source>
        <dbReference type="Proteomes" id="UP001139031"/>
    </source>
</evidence>
<accession>A0ABS7TZE2</accession>
<dbReference type="Proteomes" id="UP001139031">
    <property type="component" value="Unassembled WGS sequence"/>
</dbReference>
<reference evidence="2" key="1">
    <citation type="submission" date="2021-08" db="EMBL/GenBank/DDBJ databases">
        <authorList>
            <person name="Stevens D.C."/>
        </authorList>
    </citation>
    <scope>NUCLEOTIDE SEQUENCE</scope>
    <source>
        <strain evidence="2">DSM 53165</strain>
    </source>
</reference>
<feature type="region of interest" description="Disordered" evidence="1">
    <location>
        <begin position="1"/>
        <end position="55"/>
    </location>
</feature>
<sequence length="366" mass="37765">MSARAAGPRPVCLLPPWTCPKEPVPKSSTDGSDPAALAPAVPADSPAPPSRPPAVVAARSPPAALALAALLSLGACSSAPVPIDSTAAAARPTVAPAPECPSFAVVPSPGTLTPPAIVEASGLAASRQSPGVLWTHNDSDVDGPLVYAFAAADARWLGRWRLDGAEVHDWEDMAIGPGLNGGDALYVGDIGDNLRRRAEVVVYRVAEPAVDLAQAPAEHRLTDVERLVFTYPGGQAHNAETLLVDPVRGDMCIVTKQRGDSLLFCADAPLTSGALTAAGRLDVASLVTGGAVSSDGTLVAARTYLDARLWRRDPARPLAEAFRGPDCDIPLALERQGEAFTFAADGRGYYTVSEGLAPTLHAYAPG</sequence>
<dbReference type="RefSeq" id="WP_224195297.1">
    <property type="nucleotide sequence ID" value="NZ_JAIRAU010000043.1"/>
</dbReference>
<evidence type="ECO:0000256" key="1">
    <source>
        <dbReference type="SAM" id="MobiDB-lite"/>
    </source>
</evidence>
<evidence type="ECO:0008006" key="4">
    <source>
        <dbReference type="Google" id="ProtNLM"/>
    </source>
</evidence>
<keyword evidence="3" id="KW-1185">Reference proteome</keyword>
<comment type="caution">
    <text evidence="2">The sequence shown here is derived from an EMBL/GenBank/DDBJ whole genome shotgun (WGS) entry which is preliminary data.</text>
</comment>
<evidence type="ECO:0000313" key="2">
    <source>
        <dbReference type="EMBL" id="MBZ5713559.1"/>
    </source>
</evidence>
<organism evidence="2 3">
    <name type="scientific">Nannocystis pusilla</name>
    <dbReference type="NCBI Taxonomy" id="889268"/>
    <lineage>
        <taxon>Bacteria</taxon>
        <taxon>Pseudomonadati</taxon>
        <taxon>Myxococcota</taxon>
        <taxon>Polyangia</taxon>
        <taxon>Nannocystales</taxon>
        <taxon>Nannocystaceae</taxon>
        <taxon>Nannocystis</taxon>
    </lineage>
</organism>
<protein>
    <recommendedName>
        <fullName evidence="4">Lipoprotein</fullName>
    </recommendedName>
</protein>
<gene>
    <name evidence="2" type="ORF">K7C98_30365</name>
</gene>
<proteinExistence type="predicted"/>
<dbReference type="SUPFAM" id="SSF101898">
    <property type="entry name" value="NHL repeat"/>
    <property type="match status" value="1"/>
</dbReference>
<feature type="compositionally biased region" description="Low complexity" evidence="1">
    <location>
        <begin position="34"/>
        <end position="44"/>
    </location>
</feature>
<name>A0ABS7TZE2_9BACT</name>
<dbReference type="EMBL" id="JAIRAU010000043">
    <property type="protein sequence ID" value="MBZ5713559.1"/>
    <property type="molecule type" value="Genomic_DNA"/>
</dbReference>